<dbReference type="Gene3D" id="3.10.450.620">
    <property type="entry name" value="JHP933, nucleotidyltransferase-like core domain"/>
    <property type="match status" value="1"/>
</dbReference>
<dbReference type="STRING" id="1307763.L21SP4_00461"/>
<name>A0A0G3EB68_9BACT</name>
<dbReference type="RefSeq" id="WP_052881144.1">
    <property type="nucleotide sequence ID" value="NZ_CP010904.1"/>
</dbReference>
<evidence type="ECO:0008006" key="3">
    <source>
        <dbReference type="Google" id="ProtNLM"/>
    </source>
</evidence>
<evidence type="ECO:0000313" key="2">
    <source>
        <dbReference type="Proteomes" id="UP000035268"/>
    </source>
</evidence>
<reference evidence="2" key="1">
    <citation type="submission" date="2015-02" db="EMBL/GenBank/DDBJ databases">
        <title>Description and complete genome sequence of the first cultured representative of the subdivision 5 of the Verrucomicrobia phylum.</title>
        <authorList>
            <person name="Spring S."/>
            <person name="Bunk B."/>
            <person name="Sproer C."/>
            <person name="Klenk H.-P."/>
        </authorList>
    </citation>
    <scope>NUCLEOTIDE SEQUENCE [LARGE SCALE GENOMIC DNA]</scope>
    <source>
        <strain evidence="2">L21-Fru-AB</strain>
    </source>
</reference>
<gene>
    <name evidence="1" type="ORF">L21SP4_00461</name>
</gene>
<dbReference type="EMBL" id="CP010904">
    <property type="protein sequence ID" value="AKJ63741.1"/>
    <property type="molecule type" value="Genomic_DNA"/>
</dbReference>
<dbReference type="KEGG" id="vbl:L21SP4_00461"/>
<keyword evidence="2" id="KW-1185">Reference proteome</keyword>
<dbReference type="AlphaFoldDB" id="A0A0G3EB68"/>
<evidence type="ECO:0000313" key="1">
    <source>
        <dbReference type="EMBL" id="AKJ63741.1"/>
    </source>
</evidence>
<sequence length="287" mass="32999">MSLFDRLVEQAMQSERALGIVRPALEKELLHHDILREMNRGGLMDGLTFIGGTCLRTCYGSPRLSEDLDFTGGCDFEAGQLADLGTVLENTLLEKYGLDIHVDAPFREEGNTHTWKIRIQTRPASKHLPAQRIHIDICALPSHQSRPSLLRNPCGVNMGTEGLILQVESREEILADKWVALALRPNRIMYRDLWDILWLTRQDIRMDPNLVYQKLDDRNVPGTVFSAALHERVSALENDLQHRRLFRQEMERFIFASDQREVLGDSGFWNGLVFQLKEQSRHLMDKI</sequence>
<dbReference type="OrthoDB" id="5504847at2"/>
<dbReference type="InterPro" id="IPR014942">
    <property type="entry name" value="AbiEii"/>
</dbReference>
<organism evidence="1 2">
    <name type="scientific">Kiritimatiella glycovorans</name>
    <dbReference type="NCBI Taxonomy" id="1307763"/>
    <lineage>
        <taxon>Bacteria</taxon>
        <taxon>Pseudomonadati</taxon>
        <taxon>Kiritimatiellota</taxon>
        <taxon>Kiritimatiellia</taxon>
        <taxon>Kiritimatiellales</taxon>
        <taxon>Kiritimatiellaceae</taxon>
        <taxon>Kiritimatiella</taxon>
    </lineage>
</organism>
<dbReference type="PATRIC" id="fig|1609981.3.peg.486"/>
<dbReference type="Proteomes" id="UP000035268">
    <property type="component" value="Chromosome"/>
</dbReference>
<protein>
    <recommendedName>
        <fullName evidence="3">Nucleotidyl transferase AbiEii/AbiGii toxin family protein</fullName>
    </recommendedName>
</protein>
<dbReference type="Pfam" id="PF08843">
    <property type="entry name" value="AbiEii"/>
    <property type="match status" value="1"/>
</dbReference>
<accession>A0A0G3EB68</accession>
<proteinExistence type="predicted"/>
<reference evidence="1 2" key="2">
    <citation type="journal article" date="2016" name="ISME J.">
        <title>Characterization of the first cultured representative of Verrucomicrobia subdivision 5 indicates the proposal of a novel phylum.</title>
        <authorList>
            <person name="Spring S."/>
            <person name="Bunk B."/>
            <person name="Sproer C."/>
            <person name="Schumann P."/>
            <person name="Rohde M."/>
            <person name="Tindall B.J."/>
            <person name="Klenk H.P."/>
        </authorList>
    </citation>
    <scope>NUCLEOTIDE SEQUENCE [LARGE SCALE GENOMIC DNA]</scope>
    <source>
        <strain evidence="1 2">L21-Fru-AB</strain>
    </source>
</reference>